<dbReference type="Proteomes" id="UP001158045">
    <property type="component" value="Unassembled WGS sequence"/>
</dbReference>
<keyword evidence="2" id="KW-1185">Reference proteome</keyword>
<dbReference type="SUPFAM" id="SSF46785">
    <property type="entry name" value="Winged helix' DNA-binding domain"/>
    <property type="match status" value="1"/>
</dbReference>
<evidence type="ECO:0008006" key="3">
    <source>
        <dbReference type="Google" id="ProtNLM"/>
    </source>
</evidence>
<sequence length="242" mass="27099">MNEFSLPATNYDVIEKVIMSYSNQKKPVTNEDIAQISGLPEHQVSRNNKFLVENGLIEGGKTKSVTDIGSRLGRALQHGKSDIVSDILKEIISANESLSELITYVRLQKNLDKDKFADHILYCSGQATNQYSKAGAKCIVDIFFSSGILEENEGTLKVLSSKEREEKMEISNEEKKTIDLSQAQVNEVAIKEADNIDPKRVIYNPNPSISINIQLHLPESNDPEIYNNIFSALRRNLIDGKE</sequence>
<organism evidence="1 2">
    <name type="scientific">Fusibacter bizertensis</name>
    <dbReference type="NCBI Taxonomy" id="1488331"/>
    <lineage>
        <taxon>Bacteria</taxon>
        <taxon>Bacillati</taxon>
        <taxon>Bacillota</taxon>
        <taxon>Clostridia</taxon>
        <taxon>Eubacteriales</taxon>
        <taxon>Eubacteriales Family XII. Incertae Sedis</taxon>
        <taxon>Fusibacter</taxon>
    </lineage>
</organism>
<proteinExistence type="predicted"/>
<name>A0ABT6N967_9FIRM</name>
<accession>A0ABT6N967</accession>
<protein>
    <recommendedName>
        <fullName evidence="3">DUF5343 domain-containing protein</fullName>
    </recommendedName>
</protein>
<comment type="caution">
    <text evidence="1">The sequence shown here is derived from an EMBL/GenBank/DDBJ whole genome shotgun (WGS) entry which is preliminary data.</text>
</comment>
<dbReference type="RefSeq" id="WP_281092748.1">
    <property type="nucleotide sequence ID" value="NZ_JARYZI010000001.1"/>
</dbReference>
<evidence type="ECO:0000313" key="2">
    <source>
        <dbReference type="Proteomes" id="UP001158045"/>
    </source>
</evidence>
<evidence type="ECO:0000313" key="1">
    <source>
        <dbReference type="EMBL" id="MDH8676948.1"/>
    </source>
</evidence>
<reference evidence="1 2" key="1">
    <citation type="submission" date="2023-04" db="EMBL/GenBank/DDBJ databases">
        <title>Fusibacter bizertensis strain WBS, isolated from littoral bottom sediments of the Arctic seas - biochemical and genomic analysis.</title>
        <authorList>
            <person name="Brioukhanov A.L."/>
        </authorList>
    </citation>
    <scope>NUCLEOTIDE SEQUENCE [LARGE SCALE GENOMIC DNA]</scope>
    <source>
        <strain evidence="1 2">WBS</strain>
    </source>
</reference>
<dbReference type="EMBL" id="JARYZI010000001">
    <property type="protein sequence ID" value="MDH8676948.1"/>
    <property type="molecule type" value="Genomic_DNA"/>
</dbReference>
<dbReference type="InterPro" id="IPR036390">
    <property type="entry name" value="WH_DNA-bd_sf"/>
</dbReference>
<gene>
    <name evidence="1" type="ORF">QE109_02250</name>
</gene>